<evidence type="ECO:0000256" key="2">
    <source>
        <dbReference type="ARBA" id="ARBA00022695"/>
    </source>
</evidence>
<dbReference type="Proteomes" id="UP000510821">
    <property type="component" value="Chromosome"/>
</dbReference>
<dbReference type="PANTHER" id="PTHR43793">
    <property type="entry name" value="FAD SYNTHASE"/>
    <property type="match status" value="1"/>
</dbReference>
<protein>
    <submittedName>
        <fullName evidence="4">ADP-heptose synthase / D-glycero-beta-D-manno-heptose 7-phosphate kinase</fullName>
        <ecNumber evidence="4">2.7.-.-</ecNumber>
    </submittedName>
</protein>
<dbReference type="SUPFAM" id="SSF52374">
    <property type="entry name" value="Nucleotidylyl transferase"/>
    <property type="match status" value="1"/>
</dbReference>
<dbReference type="PANTHER" id="PTHR43793:SF1">
    <property type="entry name" value="FAD SYNTHASE"/>
    <property type="match status" value="1"/>
</dbReference>
<proteinExistence type="predicted"/>
<dbReference type="EMBL" id="CP058998">
    <property type="protein sequence ID" value="QLJ53471.1"/>
    <property type="molecule type" value="Genomic_DNA"/>
</dbReference>
<keyword evidence="4" id="KW-0418">Kinase</keyword>
<feature type="domain" description="Cytidyltransferase-like" evidence="3">
    <location>
        <begin position="5"/>
        <end position="131"/>
    </location>
</feature>
<organism evidence="4 5">
    <name type="scientific">Fermentimicrarchaeum limneticum</name>
    <dbReference type="NCBI Taxonomy" id="2795018"/>
    <lineage>
        <taxon>Archaea</taxon>
        <taxon>Candidatus Micrarchaeota</taxon>
        <taxon>Candidatus Fermentimicrarchaeales</taxon>
        <taxon>Candidatus Fermentimicrarchaeaceae</taxon>
        <taxon>Candidatus Fermentimicrarchaeum</taxon>
    </lineage>
</organism>
<dbReference type="GO" id="GO:0016301">
    <property type="term" value="F:kinase activity"/>
    <property type="evidence" value="ECO:0007669"/>
    <property type="project" value="UniProtKB-KW"/>
</dbReference>
<evidence type="ECO:0000256" key="1">
    <source>
        <dbReference type="ARBA" id="ARBA00022679"/>
    </source>
</evidence>
<dbReference type="InterPro" id="IPR050385">
    <property type="entry name" value="Archaeal_FAD_synthase"/>
</dbReference>
<evidence type="ECO:0000313" key="5">
    <source>
        <dbReference type="Proteomes" id="UP000510821"/>
    </source>
</evidence>
<evidence type="ECO:0000313" key="4">
    <source>
        <dbReference type="EMBL" id="QLJ53471.1"/>
    </source>
</evidence>
<evidence type="ECO:0000259" key="3">
    <source>
        <dbReference type="Pfam" id="PF01467"/>
    </source>
</evidence>
<dbReference type="InterPro" id="IPR014729">
    <property type="entry name" value="Rossmann-like_a/b/a_fold"/>
</dbReference>
<dbReference type="KEGG" id="flt:Sv326_1296"/>
<accession>A0A7D5XDN0</accession>
<gene>
    <name evidence="4" type="ORF">Sv326_1296</name>
</gene>
<name>A0A7D5XDN0_FERL1</name>
<reference evidence="5" key="1">
    <citation type="submission" date="2020-07" db="EMBL/GenBank/DDBJ databases">
        <title>Metabolic diversity and evolutionary history of the archaeal phylum ###Micrarchaeota### uncovered from a freshwater lake metagenome.</title>
        <authorList>
            <person name="Kadnikov V.V."/>
            <person name="Savvichev A.S."/>
            <person name="Mardanov A.V."/>
            <person name="Beletsky A.V."/>
            <person name="Chupakov A.V."/>
            <person name="Kokryatskaya N.M."/>
            <person name="Pimenov N.V."/>
            <person name="Ravin N.V."/>
        </authorList>
    </citation>
    <scope>NUCLEOTIDE SEQUENCE [LARGE SCALE GENOMIC DNA]</scope>
</reference>
<dbReference type="EC" id="2.7.-.-" evidence="4"/>
<dbReference type="Gene3D" id="3.40.50.620">
    <property type="entry name" value="HUPs"/>
    <property type="match status" value="1"/>
</dbReference>
<dbReference type="GO" id="GO:0016779">
    <property type="term" value="F:nucleotidyltransferase activity"/>
    <property type="evidence" value="ECO:0007669"/>
    <property type="project" value="UniProtKB-KW"/>
</dbReference>
<keyword evidence="2" id="KW-0548">Nucleotidyltransferase</keyword>
<sequence>MRKVLAFGCFDILHMGHYTYLRNAKRLGDKLIVVVARDSTIRKLKKREPVLDEESRRKLVGSLKFVDSAVLGGTGDKYEIIRRIKPSVIALGYDQKQDEKLLKRKLEEMGINAKVVRIKESFRPKQHKSSILFKKMIKILKL</sequence>
<dbReference type="Pfam" id="PF01467">
    <property type="entry name" value="CTP_transf_like"/>
    <property type="match status" value="1"/>
</dbReference>
<dbReference type="InterPro" id="IPR004821">
    <property type="entry name" value="Cyt_trans-like"/>
</dbReference>
<dbReference type="NCBIfam" id="TIGR00125">
    <property type="entry name" value="cyt_tran_rel"/>
    <property type="match status" value="1"/>
</dbReference>
<dbReference type="AlphaFoldDB" id="A0A7D5XDN0"/>
<keyword evidence="1 4" id="KW-0808">Transferase</keyword>